<feature type="domain" description="BTB" evidence="1">
    <location>
        <begin position="145"/>
        <end position="207"/>
    </location>
</feature>
<dbReference type="SMART" id="SM00225">
    <property type="entry name" value="BTB"/>
    <property type="match status" value="1"/>
</dbReference>
<dbReference type="PANTHER" id="PTHR21541:SF3">
    <property type="entry name" value="STRUCTURE-SPECIFIC ENDONUCLEASE SUBUNIT SLX4"/>
    <property type="match status" value="1"/>
</dbReference>
<dbReference type="WBParaSite" id="DME_0001013301-mRNA-1">
    <property type="protein sequence ID" value="DME_0001013301-mRNA-1"/>
    <property type="gene ID" value="DME_0001013301"/>
</dbReference>
<dbReference type="Proteomes" id="UP000274756">
    <property type="component" value="Unassembled WGS sequence"/>
</dbReference>
<dbReference type="STRING" id="318479.A0A0N4UQ63"/>
<dbReference type="GO" id="GO:0000712">
    <property type="term" value="P:resolution of meiotic recombination intermediates"/>
    <property type="evidence" value="ECO:0007669"/>
    <property type="project" value="TreeGrafter"/>
</dbReference>
<dbReference type="InterPro" id="IPR011333">
    <property type="entry name" value="SKP1/BTB/POZ_sf"/>
</dbReference>
<evidence type="ECO:0000313" key="2">
    <source>
        <dbReference type="EMBL" id="VDN53682.1"/>
    </source>
</evidence>
<dbReference type="Proteomes" id="UP000038040">
    <property type="component" value="Unplaced"/>
</dbReference>
<protein>
    <submittedName>
        <fullName evidence="5">BTB domain-containing protein</fullName>
    </submittedName>
</protein>
<dbReference type="GO" id="GO:0033557">
    <property type="term" value="C:Slx1-Slx4 complex"/>
    <property type="evidence" value="ECO:0007669"/>
    <property type="project" value="TreeGrafter"/>
</dbReference>
<accession>A0A0N4UQ63</accession>
<dbReference type="Pfam" id="PF00651">
    <property type="entry name" value="BTB"/>
    <property type="match status" value="1"/>
</dbReference>
<name>A0A0N4UQ63_DRAME</name>
<dbReference type="InterPro" id="IPR000210">
    <property type="entry name" value="BTB/POZ_dom"/>
</dbReference>
<dbReference type="CDD" id="cd22999">
    <property type="entry name" value="SAP_SLX4"/>
    <property type="match status" value="1"/>
</dbReference>
<dbReference type="Gene3D" id="3.30.710.10">
    <property type="entry name" value="Potassium Channel Kv1.1, Chain A"/>
    <property type="match status" value="1"/>
</dbReference>
<evidence type="ECO:0000313" key="3">
    <source>
        <dbReference type="Proteomes" id="UP000038040"/>
    </source>
</evidence>
<dbReference type="EMBL" id="UYYG01000163">
    <property type="protein sequence ID" value="VDN53682.1"/>
    <property type="molecule type" value="Genomic_DNA"/>
</dbReference>
<proteinExistence type="predicted"/>
<dbReference type="OrthoDB" id="5576441at2759"/>
<evidence type="ECO:0000313" key="4">
    <source>
        <dbReference type="Proteomes" id="UP000274756"/>
    </source>
</evidence>
<sequence length="713" mass="81101">MDEPELELKRSKRSLKEEPKSLFKEQLDMASALSASITSFNNVNSERTNEFMFEKHVERSGQQNAGSFSFVELEPRSCKCSTFDIIQENFLRKFKMKKKDNLQSVTERRNKRRNFFMDDISQCFNKLKRLERLSDDLYRFSFTVGDITIFSLENETITIHKFILAARAPSLLELVCDDGVLLLQDFTIVALRCYVRFLYSSAIEWTEKEKKEIFDLAKKYGPEGLKSLCLPNSCSSDYDRQISDIYAVNENSSAYTNKAYTNENSSAYTNKASSIPVEDKDNTSLVDNSSRKSTIPWHYKSEIHGDFELETKPDNVIRRSSSNESIILLDDSVTDNLCARNPNISYEKFHNCNCETNFPLAPVSQSTSSKILDHGKIPTSDENDIFILSDGEKHNASDVDCETGLQLTKLKVFTEDSQEDGISTGAEYKSAKSKSTCLGSFSPNSVNASLELFAQSSTSVKETINHLSNAEELESVEDEIDFEQFCSRSCRIDQSFLSLFQSEMQHFSTPIEKSKSISRRLKKLLDSNVKILKTCSITPQPKYNQMTDTELKRELAKYGVRPLGRKPAIAMLQRIYDGIHPLINESVLIRKASGQINDETVFEEILYKNLDTDEIAEESYIDDYIAILPKDLDGMQRAFLNWLRNGNNKDLYNSLLGLNPISFDELCGHLSGANSVVSKIPKKALIEILDRLHITFTLPSEGWKRKRGGNNKK</sequence>
<gene>
    <name evidence="2" type="ORF">DME_LOCUS3655</name>
</gene>
<evidence type="ECO:0000259" key="1">
    <source>
        <dbReference type="PROSITE" id="PS50097"/>
    </source>
</evidence>
<dbReference type="PROSITE" id="PS50097">
    <property type="entry name" value="BTB"/>
    <property type="match status" value="1"/>
</dbReference>
<evidence type="ECO:0000313" key="5">
    <source>
        <dbReference type="WBParaSite" id="DME_0001013301-mRNA-1"/>
    </source>
</evidence>
<dbReference type="AlphaFoldDB" id="A0A0N4UQ63"/>
<organism evidence="3 5">
    <name type="scientific">Dracunculus medinensis</name>
    <name type="common">Guinea worm</name>
    <dbReference type="NCBI Taxonomy" id="318479"/>
    <lineage>
        <taxon>Eukaryota</taxon>
        <taxon>Metazoa</taxon>
        <taxon>Ecdysozoa</taxon>
        <taxon>Nematoda</taxon>
        <taxon>Chromadorea</taxon>
        <taxon>Rhabditida</taxon>
        <taxon>Spirurina</taxon>
        <taxon>Dracunculoidea</taxon>
        <taxon>Dracunculidae</taxon>
        <taxon>Dracunculus</taxon>
    </lineage>
</organism>
<dbReference type="PANTHER" id="PTHR21541">
    <property type="entry name" value="BTB POZ DOMAIN CONTAINING 12"/>
    <property type="match status" value="1"/>
</dbReference>
<reference evidence="2 4" key="2">
    <citation type="submission" date="2018-11" db="EMBL/GenBank/DDBJ databases">
        <authorList>
            <consortium name="Pathogen Informatics"/>
        </authorList>
    </citation>
    <scope>NUCLEOTIDE SEQUENCE [LARGE SCALE GENOMIC DNA]</scope>
</reference>
<dbReference type="SUPFAM" id="SSF54695">
    <property type="entry name" value="POZ domain"/>
    <property type="match status" value="1"/>
</dbReference>
<keyword evidence="4" id="KW-1185">Reference proteome</keyword>
<reference evidence="5" key="1">
    <citation type="submission" date="2017-02" db="UniProtKB">
        <authorList>
            <consortium name="WormBaseParasite"/>
        </authorList>
    </citation>
    <scope>IDENTIFICATION</scope>
</reference>